<reference evidence="3" key="1">
    <citation type="journal article" date="2019" name="Int. J. Syst. Evol. Microbiol.">
        <title>The Global Catalogue of Microorganisms (GCM) 10K type strain sequencing project: providing services to taxonomists for standard genome sequencing and annotation.</title>
        <authorList>
            <consortium name="The Broad Institute Genomics Platform"/>
            <consortium name="The Broad Institute Genome Sequencing Center for Infectious Disease"/>
            <person name="Wu L."/>
            <person name="Ma J."/>
        </authorList>
    </citation>
    <scope>NUCLEOTIDE SEQUENCE [LARGE SCALE GENOMIC DNA]</scope>
    <source>
        <strain evidence="3">NBRC 107710</strain>
    </source>
</reference>
<organism evidence="2 3">
    <name type="scientific">Methylobacterium brachythecii</name>
    <dbReference type="NCBI Taxonomy" id="1176177"/>
    <lineage>
        <taxon>Bacteria</taxon>
        <taxon>Pseudomonadati</taxon>
        <taxon>Pseudomonadota</taxon>
        <taxon>Alphaproteobacteria</taxon>
        <taxon>Hyphomicrobiales</taxon>
        <taxon>Methylobacteriaceae</taxon>
        <taxon>Methylobacterium</taxon>
    </lineage>
</organism>
<evidence type="ECO:0000256" key="1">
    <source>
        <dbReference type="SAM" id="MobiDB-lite"/>
    </source>
</evidence>
<feature type="compositionally biased region" description="Basic and acidic residues" evidence="1">
    <location>
        <begin position="80"/>
        <end position="92"/>
    </location>
</feature>
<accession>A0ABQ6CZV2</accession>
<proteinExistence type="predicted"/>
<keyword evidence="3" id="KW-1185">Reference proteome</keyword>
<dbReference type="Proteomes" id="UP001156881">
    <property type="component" value="Unassembled WGS sequence"/>
</dbReference>
<sequence length="128" mass="13604">MAGAEWRDRGRLGLIFRATPPHEKGAERPLSVAYASPVTVAAMMMVMMPVPAPAVMMVVVMPVPDAVHEGRVVLSCQTGSRRDGSGLRRSDLETGGQDEGGEAAEKPCGHPYPPQTRAIARARQASVV</sequence>
<feature type="region of interest" description="Disordered" evidence="1">
    <location>
        <begin position="77"/>
        <end position="128"/>
    </location>
</feature>
<name>A0ABQ6CZV2_9HYPH</name>
<dbReference type="EMBL" id="BSPG01000005">
    <property type="protein sequence ID" value="GLS43582.1"/>
    <property type="molecule type" value="Genomic_DNA"/>
</dbReference>
<evidence type="ECO:0000313" key="3">
    <source>
        <dbReference type="Proteomes" id="UP001156881"/>
    </source>
</evidence>
<gene>
    <name evidence="2" type="ORF">GCM10007884_15670</name>
</gene>
<protein>
    <submittedName>
        <fullName evidence="2">Uncharacterized protein</fullName>
    </submittedName>
</protein>
<evidence type="ECO:0000313" key="2">
    <source>
        <dbReference type="EMBL" id="GLS43582.1"/>
    </source>
</evidence>
<comment type="caution">
    <text evidence="2">The sequence shown here is derived from an EMBL/GenBank/DDBJ whole genome shotgun (WGS) entry which is preliminary data.</text>
</comment>